<dbReference type="Proteomes" id="UP000499080">
    <property type="component" value="Unassembled WGS sequence"/>
</dbReference>
<evidence type="ECO:0000313" key="2">
    <source>
        <dbReference type="Proteomes" id="UP000499080"/>
    </source>
</evidence>
<reference evidence="1 2" key="1">
    <citation type="journal article" date="2019" name="Sci. Rep.">
        <title>Orb-weaving spider Araneus ventricosus genome elucidates the spidroin gene catalogue.</title>
        <authorList>
            <person name="Kono N."/>
            <person name="Nakamura H."/>
            <person name="Ohtoshi R."/>
            <person name="Moran D.A.P."/>
            <person name="Shinohara A."/>
            <person name="Yoshida Y."/>
            <person name="Fujiwara M."/>
            <person name="Mori M."/>
            <person name="Tomita M."/>
            <person name="Arakawa K."/>
        </authorList>
    </citation>
    <scope>NUCLEOTIDE SEQUENCE [LARGE SCALE GENOMIC DNA]</scope>
</reference>
<organism evidence="1 2">
    <name type="scientific">Araneus ventricosus</name>
    <name type="common">Orbweaver spider</name>
    <name type="synonym">Epeira ventricosa</name>
    <dbReference type="NCBI Taxonomy" id="182803"/>
    <lineage>
        <taxon>Eukaryota</taxon>
        <taxon>Metazoa</taxon>
        <taxon>Ecdysozoa</taxon>
        <taxon>Arthropoda</taxon>
        <taxon>Chelicerata</taxon>
        <taxon>Arachnida</taxon>
        <taxon>Araneae</taxon>
        <taxon>Araneomorphae</taxon>
        <taxon>Entelegynae</taxon>
        <taxon>Araneoidea</taxon>
        <taxon>Araneidae</taxon>
        <taxon>Araneus</taxon>
    </lineage>
</organism>
<proteinExistence type="predicted"/>
<sequence>MGKRLFYRSVADAISNQFMLSFISVSCVCTFPYNLTQKSILLPLQGTQIHSLSITPTPAFSDVLGEPRTPCLPTTHTNVPTPSGVDLWPGSPNGAMDIQPSTPVVIGFPTDDQFGRGAVVKIQP</sequence>
<dbReference type="EMBL" id="BGPR01000169">
    <property type="protein sequence ID" value="GBM01408.1"/>
    <property type="molecule type" value="Genomic_DNA"/>
</dbReference>
<evidence type="ECO:0000313" key="1">
    <source>
        <dbReference type="EMBL" id="GBM01408.1"/>
    </source>
</evidence>
<gene>
    <name evidence="1" type="ORF">AVEN_236227_1</name>
</gene>
<name>A0A4Y2CC81_ARAVE</name>
<dbReference type="PROSITE" id="PS51257">
    <property type="entry name" value="PROKAR_LIPOPROTEIN"/>
    <property type="match status" value="1"/>
</dbReference>
<comment type="caution">
    <text evidence="1">The sequence shown here is derived from an EMBL/GenBank/DDBJ whole genome shotgun (WGS) entry which is preliminary data.</text>
</comment>
<dbReference type="AlphaFoldDB" id="A0A4Y2CC81"/>
<accession>A0A4Y2CC81</accession>
<protein>
    <submittedName>
        <fullName evidence="1">Uncharacterized protein</fullName>
    </submittedName>
</protein>
<keyword evidence="2" id="KW-1185">Reference proteome</keyword>